<keyword evidence="3" id="KW-1185">Reference proteome</keyword>
<keyword evidence="1" id="KW-0472">Membrane</keyword>
<organism evidence="2 3">
    <name type="scientific">Brassica carinata</name>
    <name type="common">Ethiopian mustard</name>
    <name type="synonym">Abyssinian cabbage</name>
    <dbReference type="NCBI Taxonomy" id="52824"/>
    <lineage>
        <taxon>Eukaryota</taxon>
        <taxon>Viridiplantae</taxon>
        <taxon>Streptophyta</taxon>
        <taxon>Embryophyta</taxon>
        <taxon>Tracheophyta</taxon>
        <taxon>Spermatophyta</taxon>
        <taxon>Magnoliopsida</taxon>
        <taxon>eudicotyledons</taxon>
        <taxon>Gunneridae</taxon>
        <taxon>Pentapetalae</taxon>
        <taxon>rosids</taxon>
        <taxon>malvids</taxon>
        <taxon>Brassicales</taxon>
        <taxon>Brassicaceae</taxon>
        <taxon>Brassiceae</taxon>
        <taxon>Brassica</taxon>
    </lineage>
</organism>
<dbReference type="OrthoDB" id="10397358at2759"/>
<evidence type="ECO:0000256" key="1">
    <source>
        <dbReference type="SAM" id="Phobius"/>
    </source>
</evidence>
<feature type="transmembrane region" description="Helical" evidence="1">
    <location>
        <begin position="28"/>
        <end position="50"/>
    </location>
</feature>
<dbReference type="Proteomes" id="UP000886595">
    <property type="component" value="Unassembled WGS sequence"/>
</dbReference>
<keyword evidence="1" id="KW-1133">Transmembrane helix</keyword>
<dbReference type="AlphaFoldDB" id="A0A8X7PF29"/>
<accession>A0A8X7PF29</accession>
<reference evidence="2 3" key="1">
    <citation type="submission" date="2020-02" db="EMBL/GenBank/DDBJ databases">
        <authorList>
            <person name="Ma Q."/>
            <person name="Huang Y."/>
            <person name="Song X."/>
            <person name="Pei D."/>
        </authorList>
    </citation>
    <scope>NUCLEOTIDE SEQUENCE [LARGE SCALE GENOMIC DNA]</scope>
    <source>
        <strain evidence="2">Sxm20200214</strain>
        <tissue evidence="2">Leaf</tissue>
    </source>
</reference>
<comment type="caution">
    <text evidence="2">The sequence shown here is derived from an EMBL/GenBank/DDBJ whole genome shotgun (WGS) entry which is preliminary data.</text>
</comment>
<protein>
    <submittedName>
        <fullName evidence="2">Uncharacterized protein</fullName>
    </submittedName>
</protein>
<proteinExistence type="predicted"/>
<gene>
    <name evidence="2" type="ORF">Bca52824_089743</name>
</gene>
<name>A0A8X7PF29_BRACI</name>
<evidence type="ECO:0000313" key="2">
    <source>
        <dbReference type="EMBL" id="KAG2250115.1"/>
    </source>
</evidence>
<sequence length="163" mass="18431">MKAGCHNYVEVRILSFWEARNVKHKGELMGLTCSSLTQSLISLLYLLLFFTVKWGYVRSVGGDGNDGVRTTRQISHVSSFVPQGSLHHPNQTIGPSNNLLLGHVCTLISRVWLPTTLNHYSMEPLLAIVSERRNVAVPSTFYRRRNIPNICQEIELAELWTNP</sequence>
<dbReference type="EMBL" id="JAAMPC010000017">
    <property type="protein sequence ID" value="KAG2250115.1"/>
    <property type="molecule type" value="Genomic_DNA"/>
</dbReference>
<evidence type="ECO:0000313" key="3">
    <source>
        <dbReference type="Proteomes" id="UP000886595"/>
    </source>
</evidence>
<keyword evidence="1" id="KW-0812">Transmembrane</keyword>